<evidence type="ECO:0000313" key="3">
    <source>
        <dbReference type="Proteomes" id="UP001222325"/>
    </source>
</evidence>
<feature type="signal peptide" evidence="1">
    <location>
        <begin position="1"/>
        <end position="18"/>
    </location>
</feature>
<accession>A0AAD6U6Q1</accession>
<evidence type="ECO:0000256" key="1">
    <source>
        <dbReference type="SAM" id="SignalP"/>
    </source>
</evidence>
<evidence type="ECO:0000313" key="2">
    <source>
        <dbReference type="EMBL" id="KAJ7086790.1"/>
    </source>
</evidence>
<reference evidence="2" key="1">
    <citation type="submission" date="2023-03" db="EMBL/GenBank/DDBJ databases">
        <title>Massive genome expansion in bonnet fungi (Mycena s.s.) driven by repeated elements and novel gene families across ecological guilds.</title>
        <authorList>
            <consortium name="Lawrence Berkeley National Laboratory"/>
            <person name="Harder C.B."/>
            <person name="Miyauchi S."/>
            <person name="Viragh M."/>
            <person name="Kuo A."/>
            <person name="Thoen E."/>
            <person name="Andreopoulos B."/>
            <person name="Lu D."/>
            <person name="Skrede I."/>
            <person name="Drula E."/>
            <person name="Henrissat B."/>
            <person name="Morin E."/>
            <person name="Kohler A."/>
            <person name="Barry K."/>
            <person name="LaButti K."/>
            <person name="Morin E."/>
            <person name="Salamov A."/>
            <person name="Lipzen A."/>
            <person name="Mereny Z."/>
            <person name="Hegedus B."/>
            <person name="Baldrian P."/>
            <person name="Stursova M."/>
            <person name="Weitz H."/>
            <person name="Taylor A."/>
            <person name="Grigoriev I.V."/>
            <person name="Nagy L.G."/>
            <person name="Martin F."/>
            <person name="Kauserud H."/>
        </authorList>
    </citation>
    <scope>NUCLEOTIDE SEQUENCE</scope>
    <source>
        <strain evidence="2">CBHHK173m</strain>
    </source>
</reference>
<keyword evidence="1" id="KW-0732">Signal</keyword>
<protein>
    <submittedName>
        <fullName evidence="2">Uncharacterized protein</fullName>
    </submittedName>
</protein>
<dbReference type="EMBL" id="JARJCN010000030">
    <property type="protein sequence ID" value="KAJ7086790.1"/>
    <property type="molecule type" value="Genomic_DNA"/>
</dbReference>
<gene>
    <name evidence="2" type="ORF">B0H15DRAFT_801439</name>
</gene>
<feature type="chain" id="PRO_5041949390" evidence="1">
    <location>
        <begin position="19"/>
        <end position="166"/>
    </location>
</feature>
<dbReference type="AlphaFoldDB" id="A0AAD6U6Q1"/>
<sequence>MLFAPLILALGAISAAHAHRVHSPTPGDLSGLTVGPFAVQLFKTLFFQGNLTLVNSTFDANVAPDALININGQDLPPQVFLGAVNTFHAIRTATLVTPITTPGVVPLDSAGQTGVVAEQVITKQVSIDDGTHIDQVAVAILRVEMVNGKRLVTNWVEVQQDTVTNA</sequence>
<comment type="caution">
    <text evidence="2">The sequence shown here is derived from an EMBL/GenBank/DDBJ whole genome shotgun (WGS) entry which is preliminary data.</text>
</comment>
<name>A0AAD6U6Q1_9AGAR</name>
<proteinExistence type="predicted"/>
<organism evidence="2 3">
    <name type="scientific">Mycena belliarum</name>
    <dbReference type="NCBI Taxonomy" id="1033014"/>
    <lineage>
        <taxon>Eukaryota</taxon>
        <taxon>Fungi</taxon>
        <taxon>Dikarya</taxon>
        <taxon>Basidiomycota</taxon>
        <taxon>Agaricomycotina</taxon>
        <taxon>Agaricomycetes</taxon>
        <taxon>Agaricomycetidae</taxon>
        <taxon>Agaricales</taxon>
        <taxon>Marasmiineae</taxon>
        <taxon>Mycenaceae</taxon>
        <taxon>Mycena</taxon>
    </lineage>
</organism>
<keyword evidence="3" id="KW-1185">Reference proteome</keyword>
<dbReference type="Proteomes" id="UP001222325">
    <property type="component" value="Unassembled WGS sequence"/>
</dbReference>